<evidence type="ECO:0000256" key="2">
    <source>
        <dbReference type="PROSITE-ProRule" id="PRU00192"/>
    </source>
</evidence>
<dbReference type="AlphaFoldDB" id="A0A448WUC6"/>
<dbReference type="PROSITE" id="PS50002">
    <property type="entry name" value="SH3"/>
    <property type="match status" value="1"/>
</dbReference>
<dbReference type="Pfam" id="PF00018">
    <property type="entry name" value="SH3_1"/>
    <property type="match status" value="1"/>
</dbReference>
<reference evidence="4" key="1">
    <citation type="submission" date="2018-11" db="EMBL/GenBank/DDBJ databases">
        <authorList>
            <consortium name="Pathogen Informatics"/>
        </authorList>
    </citation>
    <scope>NUCLEOTIDE SEQUENCE</scope>
</reference>
<evidence type="ECO:0000313" key="5">
    <source>
        <dbReference type="Proteomes" id="UP000784294"/>
    </source>
</evidence>
<keyword evidence="5" id="KW-1185">Reference proteome</keyword>
<protein>
    <recommendedName>
        <fullName evidence="3">SH3 domain-containing protein</fullName>
    </recommendedName>
</protein>
<dbReference type="InterPro" id="IPR036028">
    <property type="entry name" value="SH3-like_dom_sf"/>
</dbReference>
<dbReference type="SUPFAM" id="SSF50044">
    <property type="entry name" value="SH3-domain"/>
    <property type="match status" value="1"/>
</dbReference>
<name>A0A448WUC6_9PLAT</name>
<organism evidence="4 5">
    <name type="scientific">Protopolystoma xenopodis</name>
    <dbReference type="NCBI Taxonomy" id="117903"/>
    <lineage>
        <taxon>Eukaryota</taxon>
        <taxon>Metazoa</taxon>
        <taxon>Spiralia</taxon>
        <taxon>Lophotrochozoa</taxon>
        <taxon>Platyhelminthes</taxon>
        <taxon>Monogenea</taxon>
        <taxon>Polyopisthocotylea</taxon>
        <taxon>Polystomatidea</taxon>
        <taxon>Polystomatidae</taxon>
        <taxon>Protopolystoma</taxon>
    </lineage>
</organism>
<feature type="domain" description="SH3" evidence="3">
    <location>
        <begin position="1"/>
        <end position="44"/>
    </location>
</feature>
<proteinExistence type="predicted"/>
<evidence type="ECO:0000313" key="4">
    <source>
        <dbReference type="EMBL" id="VEL20506.1"/>
    </source>
</evidence>
<dbReference type="PANTHER" id="PTHR23122">
    <property type="entry name" value="MEMBRANE-ASSOCIATED GUANYLATE KINASE MAGUK"/>
    <property type="match status" value="1"/>
</dbReference>
<evidence type="ECO:0000259" key="3">
    <source>
        <dbReference type="PROSITE" id="PS50002"/>
    </source>
</evidence>
<keyword evidence="1 2" id="KW-0728">SH3 domain</keyword>
<dbReference type="Proteomes" id="UP000784294">
    <property type="component" value="Unassembled WGS sequence"/>
</dbReference>
<dbReference type="InterPro" id="IPR001452">
    <property type="entry name" value="SH3_domain"/>
</dbReference>
<evidence type="ECO:0000256" key="1">
    <source>
        <dbReference type="ARBA" id="ARBA00022443"/>
    </source>
</evidence>
<dbReference type="OrthoDB" id="439127at2759"/>
<accession>A0A448WUC6</accession>
<comment type="caution">
    <text evidence="4">The sequence shown here is derived from an EMBL/GenBank/DDBJ whole genome shotgun (WGS) entry which is preliminary data.</text>
</comment>
<dbReference type="EMBL" id="CAAALY010046767">
    <property type="protein sequence ID" value="VEL20506.1"/>
    <property type="molecule type" value="Genomic_DNA"/>
</dbReference>
<sequence>MFSYSPALDQFTPCQEAGMAFLKGDILHLVNTEDPHWWQAVKEA</sequence>
<dbReference type="Gene3D" id="2.30.30.40">
    <property type="entry name" value="SH3 Domains"/>
    <property type="match status" value="1"/>
</dbReference>
<gene>
    <name evidence="4" type="ORF">PXEA_LOCUS13946</name>
</gene>
<dbReference type="InterPro" id="IPR050716">
    <property type="entry name" value="MAGUK"/>
</dbReference>